<dbReference type="OrthoDB" id="1204817at2"/>
<reference evidence="3" key="1">
    <citation type="submission" date="2016-10" db="EMBL/GenBank/DDBJ databases">
        <authorList>
            <person name="de Groot N.N."/>
        </authorList>
    </citation>
    <scope>NUCLEOTIDE SEQUENCE [LARGE SCALE GENOMIC DNA]</scope>
    <source>
        <strain evidence="3">DSM 25383</strain>
    </source>
</reference>
<evidence type="ECO:0000259" key="2">
    <source>
        <dbReference type="Pfam" id="PF16130"/>
    </source>
</evidence>
<keyword evidence="1" id="KW-0732">Signal</keyword>
<name>A0A1H3XIS7_9BACT</name>
<keyword evidence="4" id="KW-1185">Reference proteome</keyword>
<dbReference type="AlphaFoldDB" id="A0A1H3XIS7"/>
<accession>A0A1H3XIS7</accession>
<evidence type="ECO:0000256" key="1">
    <source>
        <dbReference type="SAM" id="SignalP"/>
    </source>
</evidence>
<dbReference type="STRING" id="1033731.SAMN05444145_101234"/>
<dbReference type="Proteomes" id="UP000183253">
    <property type="component" value="Unassembled WGS sequence"/>
</dbReference>
<protein>
    <submittedName>
        <fullName evidence="3">LruC domain-containing protein</fullName>
    </submittedName>
</protein>
<evidence type="ECO:0000313" key="3">
    <source>
        <dbReference type="EMBL" id="SDZ99345.1"/>
    </source>
</evidence>
<dbReference type="InterPro" id="IPR031025">
    <property type="entry name" value="LruC_dom"/>
</dbReference>
<feature type="signal peptide" evidence="1">
    <location>
        <begin position="1"/>
        <end position="22"/>
    </location>
</feature>
<gene>
    <name evidence="3" type="ORF">SAMN05444145_101234</name>
</gene>
<dbReference type="NCBIfam" id="TIGR04456">
    <property type="entry name" value="LruC_dom"/>
    <property type="match status" value="1"/>
</dbReference>
<dbReference type="InterPro" id="IPR032295">
    <property type="entry name" value="DUF4842"/>
</dbReference>
<dbReference type="RefSeq" id="WP_010259395.1">
    <property type="nucleotide sequence ID" value="NZ_CAEG01000001.1"/>
</dbReference>
<feature type="chain" id="PRO_5010238252" evidence="1">
    <location>
        <begin position="23"/>
        <end position="793"/>
    </location>
</feature>
<dbReference type="EMBL" id="FNRI01000001">
    <property type="protein sequence ID" value="SDZ99345.1"/>
    <property type="molecule type" value="Genomic_DNA"/>
</dbReference>
<feature type="domain" description="DUF4842" evidence="2">
    <location>
        <begin position="581"/>
        <end position="783"/>
    </location>
</feature>
<dbReference type="PROSITE" id="PS51257">
    <property type="entry name" value="PROKAR_LIPOPROTEIN"/>
    <property type="match status" value="1"/>
</dbReference>
<sequence>MRKIYLLLAAVALAVSSCQKDADGGGKSPTEPPGTIPADFDWKTIQDVSVTVAAPVAEGGTPAYSVIRVYASPILSEENVVARGVATAAAPFSTAVSIPAGARNLYVQTTLPDGRKAVKMVAAGASVNVPGAAMAAAASPKARVAAKASSVSSMPDYPTMTEPDAGSFAPQAVISTTPSKNFNLGAKESEYAAAAYYIPAGAVIDGNINLNGNYDPNKQPVLYVKGKLNLASPNIGYATLAILPGGEVSISGKLTAQNVAKDLPALYVFPGGKLTVAEVSFSGREAVNLGTVEVTGKLDLNNALKFYNGAGSVLTAATFKYSNTGGLFNDGKIAAGELEFNSTAAFENCENGELTADYVKFANRTTKFYQKGAADIEEMYVIGEVYVNCYTYVNTLKVEGGSIYIASGAALVTETADFNNVKAEFAAGSLFIAQDFGPAQGGKNTFTSKAGESDVTPVLRFEQSSFYSKGDQYWSQAYTAFTGRMEVVDPHAENKFYVAKCFTDGAYLSLSQLTNIPESDCNGGKGQITPDPEPEPDPFELVEGQVYTYCFEDNWPWFGDYDMNDIVVVSRIDRMLSKDGGKVSELTFNWELRAAGTTYDIAYGVQMDRVQSTNIASAESSHKGFGSGMFVSQNPESGKNAVIPFFNDTKELLSTSNTWKGHTASPTVKHTTKVTFSQPVDAAAVKDSEMNFFIAVKSRSNEVHMPGYAPTESGVIGKGSFLPSDPYKFYIAEGDQAKHNYMMWALMIPGEFSYPAETKDIRVAYKYFMDWASSNGTQHTEWYLEETDADKIY</sequence>
<dbReference type="Pfam" id="PF16130">
    <property type="entry name" value="DUF4842"/>
    <property type="match status" value="1"/>
</dbReference>
<organism evidence="3 4">
    <name type="scientific">Alistipes timonensis JC136</name>
    <dbReference type="NCBI Taxonomy" id="1033731"/>
    <lineage>
        <taxon>Bacteria</taxon>
        <taxon>Pseudomonadati</taxon>
        <taxon>Bacteroidota</taxon>
        <taxon>Bacteroidia</taxon>
        <taxon>Bacteroidales</taxon>
        <taxon>Rikenellaceae</taxon>
        <taxon>Alistipes</taxon>
    </lineage>
</organism>
<proteinExistence type="predicted"/>
<evidence type="ECO:0000313" key="4">
    <source>
        <dbReference type="Proteomes" id="UP000183253"/>
    </source>
</evidence>